<protein>
    <submittedName>
        <fullName evidence="1">Uncharacterized protein</fullName>
    </submittedName>
</protein>
<evidence type="ECO:0000313" key="2">
    <source>
        <dbReference type="Proteomes" id="UP001162164"/>
    </source>
</evidence>
<keyword evidence="2" id="KW-1185">Reference proteome</keyword>
<dbReference type="Proteomes" id="UP001162164">
    <property type="component" value="Unassembled WGS sequence"/>
</dbReference>
<name>A0ABQ9IQT1_9CUCU</name>
<reference evidence="1" key="1">
    <citation type="journal article" date="2023" name="Insect Mol. Biol.">
        <title>Genome sequencing provides insights into the evolution of gene families encoding plant cell wall-degrading enzymes in longhorned beetles.</title>
        <authorList>
            <person name="Shin N.R."/>
            <person name="Okamura Y."/>
            <person name="Kirsch R."/>
            <person name="Pauchet Y."/>
        </authorList>
    </citation>
    <scope>NUCLEOTIDE SEQUENCE</scope>
    <source>
        <strain evidence="1">MMC_N1</strain>
    </source>
</reference>
<accession>A0ABQ9IQT1</accession>
<evidence type="ECO:0000313" key="1">
    <source>
        <dbReference type="EMBL" id="KAJ8947499.1"/>
    </source>
</evidence>
<gene>
    <name evidence="1" type="ORF">NQ317_010232</name>
</gene>
<comment type="caution">
    <text evidence="1">The sequence shown here is derived from an EMBL/GenBank/DDBJ whole genome shotgun (WGS) entry which is preliminary data.</text>
</comment>
<proteinExistence type="predicted"/>
<dbReference type="EMBL" id="JAPWTJ010004191">
    <property type="protein sequence ID" value="KAJ8947499.1"/>
    <property type="molecule type" value="Genomic_DNA"/>
</dbReference>
<sequence length="98" mass="10518">MDGYANVVLILGISGAWSRLRELTKMTVDDIEDTDSILIVKRQGGWKSSTVAKGYVEDSINNQISNKILDCQISGLSAITSTAIASTSNMDSFPTTTS</sequence>
<organism evidence="1 2">
    <name type="scientific">Molorchus minor</name>
    <dbReference type="NCBI Taxonomy" id="1323400"/>
    <lineage>
        <taxon>Eukaryota</taxon>
        <taxon>Metazoa</taxon>
        <taxon>Ecdysozoa</taxon>
        <taxon>Arthropoda</taxon>
        <taxon>Hexapoda</taxon>
        <taxon>Insecta</taxon>
        <taxon>Pterygota</taxon>
        <taxon>Neoptera</taxon>
        <taxon>Endopterygota</taxon>
        <taxon>Coleoptera</taxon>
        <taxon>Polyphaga</taxon>
        <taxon>Cucujiformia</taxon>
        <taxon>Chrysomeloidea</taxon>
        <taxon>Cerambycidae</taxon>
        <taxon>Lamiinae</taxon>
        <taxon>Monochamini</taxon>
        <taxon>Molorchus</taxon>
    </lineage>
</organism>